<dbReference type="Pfam" id="PF00668">
    <property type="entry name" value="Condensation"/>
    <property type="match status" value="2"/>
</dbReference>
<feature type="non-terminal residue" evidence="7">
    <location>
        <position position="1094"/>
    </location>
</feature>
<dbReference type="InterPro" id="IPR000873">
    <property type="entry name" value="AMP-dep_synth/lig_dom"/>
</dbReference>
<gene>
    <name evidence="7" type="ORF">TH53_19680</name>
</gene>
<organism evidence="7 8">
    <name type="scientific">Pedobacter lusitanus</name>
    <dbReference type="NCBI Taxonomy" id="1503925"/>
    <lineage>
        <taxon>Bacteria</taxon>
        <taxon>Pseudomonadati</taxon>
        <taxon>Bacteroidota</taxon>
        <taxon>Sphingobacteriia</taxon>
        <taxon>Sphingobacteriales</taxon>
        <taxon>Sphingobacteriaceae</taxon>
        <taxon>Pedobacter</taxon>
    </lineage>
</organism>
<protein>
    <recommendedName>
        <fullName evidence="6">Carrier domain-containing protein</fullName>
    </recommendedName>
</protein>
<name>A0A0D0GMB7_9SPHI</name>
<accession>A0A0D0GMB7</accession>
<dbReference type="SUPFAM" id="SSF52777">
    <property type="entry name" value="CoA-dependent acyltransferases"/>
    <property type="match status" value="3"/>
</dbReference>
<feature type="region of interest" description="Disordered" evidence="5">
    <location>
        <begin position="658"/>
        <end position="681"/>
    </location>
</feature>
<dbReference type="InterPro" id="IPR001242">
    <property type="entry name" value="Condensation_dom"/>
</dbReference>
<dbReference type="GO" id="GO:0031177">
    <property type="term" value="F:phosphopantetheine binding"/>
    <property type="evidence" value="ECO:0007669"/>
    <property type="project" value="InterPro"/>
</dbReference>
<dbReference type="Gene3D" id="2.30.38.10">
    <property type="entry name" value="Luciferase, Domain 3"/>
    <property type="match status" value="1"/>
</dbReference>
<evidence type="ECO:0000256" key="4">
    <source>
        <dbReference type="ARBA" id="ARBA00022553"/>
    </source>
</evidence>
<dbReference type="GO" id="GO:0043041">
    <property type="term" value="P:amino acid activation for nonribosomal peptide biosynthetic process"/>
    <property type="evidence" value="ECO:0007669"/>
    <property type="project" value="TreeGrafter"/>
</dbReference>
<dbReference type="PROSITE" id="PS50075">
    <property type="entry name" value="CARRIER"/>
    <property type="match status" value="1"/>
</dbReference>
<dbReference type="EMBL" id="JXRA01000092">
    <property type="protein sequence ID" value="KIO75611.1"/>
    <property type="molecule type" value="Genomic_DNA"/>
</dbReference>
<evidence type="ECO:0000313" key="8">
    <source>
        <dbReference type="Proteomes" id="UP000032049"/>
    </source>
</evidence>
<dbReference type="GO" id="GO:0003824">
    <property type="term" value="F:catalytic activity"/>
    <property type="evidence" value="ECO:0007669"/>
    <property type="project" value="InterPro"/>
</dbReference>
<dbReference type="Gene3D" id="3.30.559.30">
    <property type="entry name" value="Nonribosomal peptide synthetase, condensation domain"/>
    <property type="match status" value="2"/>
</dbReference>
<keyword evidence="8" id="KW-1185">Reference proteome</keyword>
<dbReference type="SUPFAM" id="SSF47336">
    <property type="entry name" value="ACP-like"/>
    <property type="match status" value="1"/>
</dbReference>
<comment type="caution">
    <text evidence="7">The sequence shown here is derived from an EMBL/GenBank/DDBJ whole genome shotgun (WGS) entry which is preliminary data.</text>
</comment>
<comment type="similarity">
    <text evidence="2">Belongs to the ATP-dependent AMP-binding enzyme family.</text>
</comment>
<comment type="cofactor">
    <cofactor evidence="1">
        <name>pantetheine 4'-phosphate</name>
        <dbReference type="ChEBI" id="CHEBI:47942"/>
    </cofactor>
</comment>
<dbReference type="OrthoDB" id="4317020at2"/>
<evidence type="ECO:0000256" key="2">
    <source>
        <dbReference type="ARBA" id="ARBA00006432"/>
    </source>
</evidence>
<dbReference type="Pfam" id="PF00501">
    <property type="entry name" value="AMP-binding"/>
    <property type="match status" value="1"/>
</dbReference>
<dbReference type="FunFam" id="1.10.1200.10:FF:000005">
    <property type="entry name" value="Nonribosomal peptide synthetase 1"/>
    <property type="match status" value="1"/>
</dbReference>
<feature type="non-terminal residue" evidence="7">
    <location>
        <position position="1"/>
    </location>
</feature>
<dbReference type="SMART" id="SM00823">
    <property type="entry name" value="PKS_PP"/>
    <property type="match status" value="1"/>
</dbReference>
<dbReference type="InterPro" id="IPR023213">
    <property type="entry name" value="CAT-like_dom_sf"/>
</dbReference>
<dbReference type="Pfam" id="PF13193">
    <property type="entry name" value="AMP-binding_C"/>
    <property type="match status" value="1"/>
</dbReference>
<feature type="compositionally biased region" description="Basic and acidic residues" evidence="5">
    <location>
        <begin position="658"/>
        <end position="677"/>
    </location>
</feature>
<dbReference type="FunFam" id="3.30.300.30:FF:000010">
    <property type="entry name" value="Enterobactin synthetase component F"/>
    <property type="match status" value="1"/>
</dbReference>
<dbReference type="RefSeq" id="WP_041884597.1">
    <property type="nucleotide sequence ID" value="NZ_JXRA01000092.1"/>
</dbReference>
<dbReference type="InterPro" id="IPR006162">
    <property type="entry name" value="Ppantetheine_attach_site"/>
</dbReference>
<dbReference type="InterPro" id="IPR009081">
    <property type="entry name" value="PP-bd_ACP"/>
</dbReference>
<dbReference type="InterPro" id="IPR045851">
    <property type="entry name" value="AMP-bd_C_sf"/>
</dbReference>
<dbReference type="Gene3D" id="1.10.1200.10">
    <property type="entry name" value="ACP-like"/>
    <property type="match status" value="1"/>
</dbReference>
<dbReference type="Gene3D" id="3.30.559.10">
    <property type="entry name" value="Chloramphenicol acetyltransferase-like domain"/>
    <property type="match status" value="2"/>
</dbReference>
<dbReference type="PANTHER" id="PTHR45527">
    <property type="entry name" value="NONRIBOSOMAL PEPTIDE SYNTHETASE"/>
    <property type="match status" value="1"/>
</dbReference>
<dbReference type="Gene3D" id="3.40.50.980">
    <property type="match status" value="2"/>
</dbReference>
<dbReference type="InterPro" id="IPR020806">
    <property type="entry name" value="PKS_PP-bd"/>
</dbReference>
<dbReference type="Proteomes" id="UP000032049">
    <property type="component" value="Unassembled WGS sequence"/>
</dbReference>
<dbReference type="PANTHER" id="PTHR45527:SF1">
    <property type="entry name" value="FATTY ACID SYNTHASE"/>
    <property type="match status" value="1"/>
</dbReference>
<evidence type="ECO:0000259" key="6">
    <source>
        <dbReference type="PROSITE" id="PS50075"/>
    </source>
</evidence>
<dbReference type="PROSITE" id="PS00455">
    <property type="entry name" value="AMP_BINDING"/>
    <property type="match status" value="1"/>
</dbReference>
<dbReference type="CDD" id="cd19531">
    <property type="entry name" value="LCL_NRPS-like"/>
    <property type="match status" value="1"/>
</dbReference>
<evidence type="ECO:0000256" key="1">
    <source>
        <dbReference type="ARBA" id="ARBA00001957"/>
    </source>
</evidence>
<dbReference type="GO" id="GO:0044550">
    <property type="term" value="P:secondary metabolite biosynthetic process"/>
    <property type="evidence" value="ECO:0007669"/>
    <property type="project" value="TreeGrafter"/>
</dbReference>
<dbReference type="Gene3D" id="3.30.300.30">
    <property type="match status" value="1"/>
</dbReference>
<keyword evidence="4" id="KW-0597">Phosphoprotein</keyword>
<dbReference type="AlphaFoldDB" id="A0A0D0GMB7"/>
<keyword evidence="3" id="KW-0596">Phosphopantetheine</keyword>
<dbReference type="InterPro" id="IPR036736">
    <property type="entry name" value="ACP-like_sf"/>
</dbReference>
<evidence type="ECO:0000256" key="5">
    <source>
        <dbReference type="SAM" id="MobiDB-lite"/>
    </source>
</evidence>
<dbReference type="NCBIfam" id="TIGR01733">
    <property type="entry name" value="AA-adenyl-dom"/>
    <property type="match status" value="1"/>
</dbReference>
<dbReference type="PROSITE" id="PS00012">
    <property type="entry name" value="PHOSPHOPANTETHEINE"/>
    <property type="match status" value="1"/>
</dbReference>
<evidence type="ECO:0000313" key="7">
    <source>
        <dbReference type="EMBL" id="KIO75611.1"/>
    </source>
</evidence>
<dbReference type="FunFam" id="3.40.50.980:FF:000001">
    <property type="entry name" value="Non-ribosomal peptide synthetase"/>
    <property type="match status" value="1"/>
</dbReference>
<proteinExistence type="inferred from homology"/>
<dbReference type="InterPro" id="IPR025110">
    <property type="entry name" value="AMP-bd_C"/>
</dbReference>
<sequence>RTVVNGEEPVITLLHKIKQSVLEAYEHEQYPFDLLIEDLELSRDMSRSALFDVMMVFQNAELNGAGIEELEGIEVSAFNLANTISKFDLTFNFAAKDSVVELEIEYNTALFKAESISRLLGHFKELAGAVIAGQTVALNQLSYIPIAEQLQLIEGFNQTARSYTGGATIQELFEEQVARTPLAIAVSDGAGELTYQELNTRSNQLAGYLQSHYGIKKDELVGIMMDKSTELMISILAILKSGGAYVPVDGAHPAERKAHIIRDSQLRVLLTGADPGAEFSVPVVQVTEDLYGGYATDNLSQSYSGDDLIYVLYTSGTTGVPKGVQIEQHSVVNLSHWLKEIIYSKHDRPLVSLLTASINFDASVQQLFAPLLNGGQLILIADEVKKDPAQYIQTIIAGKVDVIDITPAYLGVMLSHLEESGIGMALQYTLTGGEALSEDLCLRYETIFGEQSSLINVYGITECTVNSSYEFAGVTPKGTRKTTRSSDSSIGTPLPNHQLYILDGSGNPVPIGVKGELYIGGSGVGRGYINLEEQSRDRFRANPFITGGRVYKSGDMARWLEDGTVEFIGRSDHQVKVRGYRIELGEIENTLLKHEGVSQSVVLCRTDDQGEKELVGYYAGVADAVTLRSFMGGYLPEYMIPGYLVRLDTLPLTANGKIDRKQLPDPAEDSGKSESYEGPRNQTEIQVGRIWSEVLKREQIGIHANFFELGGHSLKAIQVISRLHKELGLKLELRSLFAHPTIAGLSVEISKGRKVSYEEITAIPVEADYALSHAQQRLWILDQFEQDRIAYNMPWAYRFKGLLDIKALEASFNSLIERHEILRTIFISVEGEPRQKVLPAAACQFQLGYREASITLGEEDLQELVKAELAGSFSLDQWPLLKAGVIRTGEGEHILVFNMHHIISDGWSTEVMTDELVRLYQSKQNGQEAGLAPLVIQYKDYAHWQNRQLQEGRFAASASYWQSQFSGEIPVLDLPLDYKRGLIKTFKGNSISASLGAELSRDIQQLGQAEGMSVFMILLGLLKILLYRYTGQEDMVIGTAVAGRSQKSLESQLGFYVNTLALRLEWSDIKDGRLQYDAGKTGNSYDMKIVEPCM</sequence>
<dbReference type="InterPro" id="IPR010071">
    <property type="entry name" value="AA_adenyl_dom"/>
</dbReference>
<dbReference type="Pfam" id="PF00550">
    <property type="entry name" value="PP-binding"/>
    <property type="match status" value="1"/>
</dbReference>
<reference evidence="7 8" key="1">
    <citation type="submission" date="2015-01" db="EMBL/GenBank/DDBJ databases">
        <title>Draft genome sequence of Pedobacter sp. NL19 isolated from sludge of an effluent treatment pond in an abandoned uranium mine.</title>
        <authorList>
            <person name="Santos T."/>
            <person name="Caetano T."/>
            <person name="Covas C."/>
            <person name="Cruz A."/>
            <person name="Mendo S."/>
        </authorList>
    </citation>
    <scope>NUCLEOTIDE SEQUENCE [LARGE SCALE GENOMIC DNA]</scope>
    <source>
        <strain evidence="7 8">NL19</strain>
    </source>
</reference>
<dbReference type="GO" id="GO:0005829">
    <property type="term" value="C:cytosol"/>
    <property type="evidence" value="ECO:0007669"/>
    <property type="project" value="TreeGrafter"/>
</dbReference>
<dbReference type="InterPro" id="IPR020845">
    <property type="entry name" value="AMP-binding_CS"/>
</dbReference>
<evidence type="ECO:0000256" key="3">
    <source>
        <dbReference type="ARBA" id="ARBA00022450"/>
    </source>
</evidence>
<dbReference type="STRING" id="1503925.TH53_19680"/>
<dbReference type="CDD" id="cd05930">
    <property type="entry name" value="A_NRPS"/>
    <property type="match status" value="1"/>
</dbReference>
<dbReference type="SUPFAM" id="SSF56801">
    <property type="entry name" value="Acetyl-CoA synthetase-like"/>
    <property type="match status" value="1"/>
</dbReference>
<feature type="domain" description="Carrier" evidence="6">
    <location>
        <begin position="678"/>
        <end position="753"/>
    </location>
</feature>